<gene>
    <name evidence="9" type="primary">ycf46</name>
</gene>
<proteinExistence type="inferred from homology"/>
<dbReference type="InterPro" id="IPR052381">
    <property type="entry name" value="AAA_domain_protein"/>
</dbReference>
<comment type="similarity">
    <text evidence="6">Belongs to the AAA ATPase family. Highly divergent.</text>
</comment>
<keyword evidence="2 9" id="KW-0150">Chloroplast</keyword>
<dbReference type="Pfam" id="PF17862">
    <property type="entry name" value="AAA_lid_3"/>
    <property type="match status" value="1"/>
</dbReference>
<evidence type="ECO:0000313" key="9">
    <source>
        <dbReference type="EMBL" id="QJH88219.1"/>
    </source>
</evidence>
<evidence type="ECO:0000256" key="1">
    <source>
        <dbReference type="ARBA" id="ARBA00004229"/>
    </source>
</evidence>
<evidence type="ECO:0000256" key="6">
    <source>
        <dbReference type="ARBA" id="ARBA00038088"/>
    </source>
</evidence>
<accession>A0A6M3WX19</accession>
<dbReference type="GO" id="GO:0016887">
    <property type="term" value="F:ATP hydrolysis activity"/>
    <property type="evidence" value="ECO:0007669"/>
    <property type="project" value="InterPro"/>
</dbReference>
<dbReference type="Gene3D" id="3.40.50.300">
    <property type="entry name" value="P-loop containing nucleotide triphosphate hydrolases"/>
    <property type="match status" value="1"/>
</dbReference>
<dbReference type="PANTHER" id="PTHR42960:SF1">
    <property type="entry name" value="YCF46 PROTEIN"/>
    <property type="match status" value="1"/>
</dbReference>
<dbReference type="SUPFAM" id="SSF52540">
    <property type="entry name" value="P-loop containing nucleoside triphosphate hydrolases"/>
    <property type="match status" value="1"/>
</dbReference>
<geneLocation type="chloroplast" evidence="9"/>
<dbReference type="InterPro" id="IPR003593">
    <property type="entry name" value="AAA+_ATPase"/>
</dbReference>
<dbReference type="CDD" id="cd19507">
    <property type="entry name" value="RecA-like_Ycf46-like"/>
    <property type="match status" value="1"/>
</dbReference>
<dbReference type="GO" id="GO:0009507">
    <property type="term" value="C:chloroplast"/>
    <property type="evidence" value="ECO:0007669"/>
    <property type="project" value="UniProtKB-SubCell"/>
</dbReference>
<dbReference type="GO" id="GO:0005524">
    <property type="term" value="F:ATP binding"/>
    <property type="evidence" value="ECO:0007669"/>
    <property type="project" value="UniProtKB-KW"/>
</dbReference>
<evidence type="ECO:0000256" key="2">
    <source>
        <dbReference type="ARBA" id="ARBA00022528"/>
    </source>
</evidence>
<evidence type="ECO:0000256" key="5">
    <source>
        <dbReference type="ARBA" id="ARBA00022840"/>
    </source>
</evidence>
<dbReference type="SMART" id="SM00382">
    <property type="entry name" value="AAA"/>
    <property type="match status" value="1"/>
</dbReference>
<reference evidence="9" key="1">
    <citation type="journal article" date="2020" name="J. Phycol.">
        <title>The Organelle Genomes in the Photosynthetic Red Algal Parasite Pterocladiophila hemisphaerica (Florideophyceae, Rhodophyta) Have Elevated Substitution Rates and Extreme Gene Loss in the Plastid Genome.</title>
        <authorList>
            <person name="Preuss M."/>
            <person name="Verbruggen H."/>
            <person name="Zuccarello G.C."/>
        </authorList>
    </citation>
    <scope>NUCLEOTIDE SEQUENCE</scope>
</reference>
<keyword evidence="3 9" id="KW-0934">Plastid</keyword>
<protein>
    <recommendedName>
        <fullName evidence="7">Uncharacterized AAA domain-containing protein ycf46</fullName>
    </recommendedName>
</protein>
<dbReference type="PANTHER" id="PTHR42960">
    <property type="entry name" value="YCF46 PROTEIN"/>
    <property type="match status" value="1"/>
</dbReference>
<evidence type="ECO:0000259" key="8">
    <source>
        <dbReference type="SMART" id="SM00382"/>
    </source>
</evidence>
<keyword evidence="4" id="KW-0547">Nucleotide-binding</keyword>
<dbReference type="InterPro" id="IPR041569">
    <property type="entry name" value="AAA_lid_3"/>
</dbReference>
<dbReference type="Pfam" id="PF00004">
    <property type="entry name" value="AAA"/>
    <property type="match status" value="1"/>
</dbReference>
<feature type="domain" description="AAA+ ATPase" evidence="8">
    <location>
        <begin position="256"/>
        <end position="391"/>
    </location>
</feature>
<organism evidence="9">
    <name type="scientific">Pterocladia lucida</name>
    <name type="common">Red seaweed</name>
    <name type="synonym">Fucus lucidus</name>
    <dbReference type="NCBI Taxonomy" id="31408"/>
    <lineage>
        <taxon>Eukaryota</taxon>
        <taxon>Rhodophyta</taxon>
        <taxon>Florideophyceae</taxon>
        <taxon>Rhodymeniophycidae</taxon>
        <taxon>Gelidiales</taxon>
        <taxon>Pterocladiaceae</taxon>
        <taxon>Pterocladia</taxon>
    </lineage>
</organism>
<dbReference type="Gene3D" id="1.10.8.60">
    <property type="match status" value="1"/>
</dbReference>
<name>A0A6M3WX19_PTELU</name>
<sequence>MFFQEELKLLIASNHSYLYVLTGEEERVINAIQSVLKQETNISMYVWDFIKGYKNNPNCTDYKARNPLGALEFIEKQDSKTIKLFILKDYHMFLSDISVIRKIKNLAQYLRESRSYIIILASEIQIPRLLKEIIVVIEFPLPTYKEIKSELQRLFDILEVDSSTYIHSLCLAYQGFSIDKIRKSISKFMFSKKSLKHIISIIMEEKKDLVRKTDILDLYSMEDQLDDIGGLKNLKSWLDKRAFSFSEQAYNYGLPAPRGVLLVGVQGTGKSLSAKAISKQWQIPLLKLDIGKVFAGLVGQSEDRIRRVIQLAEQLAPCVLWIDEIDKAFMKKSTYMDSGTTNRVLSSLLTWLAEKTTQVFVVATANNVLSLPTELLRKGRFDEIFFLDLPTLNERYSIFRIHLRKVRPLTWQTYDIKELGRKTDDFSGAEIKQLITEAMYNAFYEKRDFKTEDIIVVIEQSIPLAFTDQDSILSLQQWARTGKVRLAS</sequence>
<dbReference type="InterPro" id="IPR027417">
    <property type="entry name" value="P-loop_NTPase"/>
</dbReference>
<evidence type="ECO:0000256" key="3">
    <source>
        <dbReference type="ARBA" id="ARBA00022640"/>
    </source>
</evidence>
<evidence type="ECO:0000256" key="7">
    <source>
        <dbReference type="ARBA" id="ARBA00040480"/>
    </source>
</evidence>
<dbReference type="AlphaFoldDB" id="A0A6M3WX19"/>
<evidence type="ECO:0000256" key="4">
    <source>
        <dbReference type="ARBA" id="ARBA00022741"/>
    </source>
</evidence>
<comment type="subcellular location">
    <subcellularLocation>
        <location evidence="1">Plastid</location>
        <location evidence="1">Chloroplast</location>
    </subcellularLocation>
</comment>
<dbReference type="EMBL" id="MT117916">
    <property type="protein sequence ID" value="QJH88219.1"/>
    <property type="molecule type" value="Genomic_DNA"/>
</dbReference>
<keyword evidence="5" id="KW-0067">ATP-binding</keyword>
<dbReference type="InterPro" id="IPR003959">
    <property type="entry name" value="ATPase_AAA_core"/>
</dbReference>